<sequence>MTKTLYPTDTDLQGFKDRLAIDLYGQTTAQATQTDLCIQCKEPALDKCYSDAGRSEYRISGLCEQCFDNIFEEEDNAEEV</sequence>
<reference evidence="1" key="1">
    <citation type="submission" date="2020-03" db="EMBL/GenBank/DDBJ databases">
        <title>The deep terrestrial virosphere.</title>
        <authorList>
            <person name="Holmfeldt K."/>
            <person name="Nilsson E."/>
            <person name="Simone D."/>
            <person name="Lopez-Fernandez M."/>
            <person name="Wu X."/>
            <person name="de Brujin I."/>
            <person name="Lundin D."/>
            <person name="Andersson A."/>
            <person name="Bertilsson S."/>
            <person name="Dopson M."/>
        </authorList>
    </citation>
    <scope>NUCLEOTIDE SEQUENCE</scope>
    <source>
        <strain evidence="1">MM415B02098</strain>
    </source>
</reference>
<accession>A0A6M3KYN1</accession>
<proteinExistence type="predicted"/>
<protein>
    <submittedName>
        <fullName evidence="1">Uncharacterized protein</fullName>
    </submittedName>
</protein>
<dbReference type="AlphaFoldDB" id="A0A6M3KYN1"/>
<organism evidence="1">
    <name type="scientific">viral metagenome</name>
    <dbReference type="NCBI Taxonomy" id="1070528"/>
    <lineage>
        <taxon>unclassified sequences</taxon>
        <taxon>metagenomes</taxon>
        <taxon>organismal metagenomes</taxon>
    </lineage>
</organism>
<dbReference type="EMBL" id="MT142628">
    <property type="protein sequence ID" value="QJA86305.1"/>
    <property type="molecule type" value="Genomic_DNA"/>
</dbReference>
<name>A0A6M3KYN1_9ZZZZ</name>
<gene>
    <name evidence="1" type="ORF">MM415B02098_0010</name>
</gene>
<evidence type="ECO:0000313" key="1">
    <source>
        <dbReference type="EMBL" id="QJA86305.1"/>
    </source>
</evidence>